<comment type="caution">
    <text evidence="2">The sequence shown here is derived from an EMBL/GenBank/DDBJ whole genome shotgun (WGS) entry which is preliminary data.</text>
</comment>
<name>A0A1F5VVN7_9BACT</name>
<dbReference type="PANTHER" id="PTHR46387:SF2">
    <property type="entry name" value="RIBONUCLEASE HI"/>
    <property type="match status" value="1"/>
</dbReference>
<dbReference type="Proteomes" id="UP000178943">
    <property type="component" value="Unassembled WGS sequence"/>
</dbReference>
<gene>
    <name evidence="2" type="ORF">A2Y62_18090</name>
</gene>
<accession>A0A1F5VVN7</accession>
<evidence type="ECO:0000313" key="3">
    <source>
        <dbReference type="Proteomes" id="UP000178943"/>
    </source>
</evidence>
<dbReference type="Pfam" id="PF13456">
    <property type="entry name" value="RVT_3"/>
    <property type="match status" value="1"/>
</dbReference>
<organism evidence="2 3">
    <name type="scientific">Candidatus Fischerbacteria bacterium RBG_13_37_8</name>
    <dbReference type="NCBI Taxonomy" id="1817863"/>
    <lineage>
        <taxon>Bacteria</taxon>
        <taxon>Candidatus Fischeribacteriota</taxon>
    </lineage>
</organism>
<dbReference type="STRING" id="1817863.A2Y62_18090"/>
<dbReference type="InterPro" id="IPR002156">
    <property type="entry name" value="RNaseH_domain"/>
</dbReference>
<feature type="domain" description="RNase H type-1" evidence="1">
    <location>
        <begin position="12"/>
        <end position="144"/>
    </location>
</feature>
<reference evidence="2 3" key="1">
    <citation type="journal article" date="2016" name="Nat. Commun.">
        <title>Thousands of microbial genomes shed light on interconnected biogeochemical processes in an aquifer system.</title>
        <authorList>
            <person name="Anantharaman K."/>
            <person name="Brown C.T."/>
            <person name="Hug L.A."/>
            <person name="Sharon I."/>
            <person name="Castelle C.J."/>
            <person name="Probst A.J."/>
            <person name="Thomas B.C."/>
            <person name="Singh A."/>
            <person name="Wilkins M.J."/>
            <person name="Karaoz U."/>
            <person name="Brodie E.L."/>
            <person name="Williams K.H."/>
            <person name="Hubbard S.S."/>
            <person name="Banfield J.F."/>
        </authorList>
    </citation>
    <scope>NUCLEOTIDE SEQUENCE [LARGE SCALE GENOMIC DNA]</scope>
</reference>
<dbReference type="Gene3D" id="3.30.420.10">
    <property type="entry name" value="Ribonuclease H-like superfamily/Ribonuclease H"/>
    <property type="match status" value="1"/>
</dbReference>
<sequence length="153" mass="17687">MEIRKLSENHETLDMVKVYTDGGSRGNPGPAAIGILFVHKDEIIMKYSEYLGTKTNNQAEYTAVIRALELCQQFSCARVEFFSDSLLVIQQLKGLYKIRNRQLQCLYFEVRAREKHIKSLAYHHVLRGNPFIIKADRLVNEKLDEIAEKETIL</sequence>
<dbReference type="PROSITE" id="PS50879">
    <property type="entry name" value="RNASE_H_1"/>
    <property type="match status" value="1"/>
</dbReference>
<evidence type="ECO:0000313" key="2">
    <source>
        <dbReference type="EMBL" id="OGF67460.1"/>
    </source>
</evidence>
<dbReference type="AlphaFoldDB" id="A0A1F5VVN7"/>
<dbReference type="SUPFAM" id="SSF53098">
    <property type="entry name" value="Ribonuclease H-like"/>
    <property type="match status" value="1"/>
</dbReference>
<dbReference type="GO" id="GO:0003676">
    <property type="term" value="F:nucleic acid binding"/>
    <property type="evidence" value="ECO:0007669"/>
    <property type="project" value="InterPro"/>
</dbReference>
<proteinExistence type="predicted"/>
<dbReference type="GO" id="GO:0004523">
    <property type="term" value="F:RNA-DNA hybrid ribonuclease activity"/>
    <property type="evidence" value="ECO:0007669"/>
    <property type="project" value="InterPro"/>
</dbReference>
<dbReference type="InterPro" id="IPR036397">
    <property type="entry name" value="RNaseH_sf"/>
</dbReference>
<dbReference type="PANTHER" id="PTHR46387">
    <property type="entry name" value="POLYNUCLEOTIDYL TRANSFERASE, RIBONUCLEASE H-LIKE SUPERFAMILY PROTEIN"/>
    <property type="match status" value="1"/>
</dbReference>
<dbReference type="EMBL" id="MFGW01000049">
    <property type="protein sequence ID" value="OGF67460.1"/>
    <property type="molecule type" value="Genomic_DNA"/>
</dbReference>
<protein>
    <recommendedName>
        <fullName evidence="1">RNase H type-1 domain-containing protein</fullName>
    </recommendedName>
</protein>
<dbReference type="InterPro" id="IPR012337">
    <property type="entry name" value="RNaseH-like_sf"/>
</dbReference>
<dbReference type="CDD" id="cd09279">
    <property type="entry name" value="RNase_HI_like"/>
    <property type="match status" value="1"/>
</dbReference>
<evidence type="ECO:0000259" key="1">
    <source>
        <dbReference type="PROSITE" id="PS50879"/>
    </source>
</evidence>